<comment type="caution">
    <text evidence="2">The sequence shown here is derived from an EMBL/GenBank/DDBJ whole genome shotgun (WGS) entry which is preliminary data.</text>
</comment>
<accession>A0A8K0TDI9</accession>
<protein>
    <submittedName>
        <fullName evidence="2">Uncharacterized protein</fullName>
    </submittedName>
</protein>
<organism evidence="2 3">
    <name type="scientific">Plectosphaerella cucumerina</name>
    <dbReference type="NCBI Taxonomy" id="40658"/>
    <lineage>
        <taxon>Eukaryota</taxon>
        <taxon>Fungi</taxon>
        <taxon>Dikarya</taxon>
        <taxon>Ascomycota</taxon>
        <taxon>Pezizomycotina</taxon>
        <taxon>Sordariomycetes</taxon>
        <taxon>Hypocreomycetidae</taxon>
        <taxon>Glomerellales</taxon>
        <taxon>Plectosphaerellaceae</taxon>
        <taxon>Plectosphaerella</taxon>
    </lineage>
</organism>
<dbReference type="OrthoDB" id="4680277at2759"/>
<proteinExistence type="predicted"/>
<feature type="region of interest" description="Disordered" evidence="1">
    <location>
        <begin position="78"/>
        <end position="98"/>
    </location>
</feature>
<dbReference type="EMBL" id="JAGPXD010000005">
    <property type="protein sequence ID" value="KAH7354414.1"/>
    <property type="molecule type" value="Genomic_DNA"/>
</dbReference>
<gene>
    <name evidence="2" type="ORF">B0T11DRAFT_301407</name>
</gene>
<keyword evidence="3" id="KW-1185">Reference proteome</keyword>
<sequence>MEPMPPYKCCYEDITNVLTFDPSNDKCVQITHELRNNLERHQKGTSFTLNLEKVFPMFYPGHDLVGLNHQALVDYQQTRRKTRMEQQRSSPENRPSFGLAANAPFDGLEPRPKLSFEDAQIWRLKTARTCGCFNEAAELTPGSASDEGDGRTMPTHLLVVLGACPKVYEVILGHEIVLRKSSPLYRTPSKEKAVHPPHHHGSPHRYVQFCPSALSTVTPKGTKNSSRLDSSNVAVLEASPVVVEMTRNEERSSRAQTDMKHRFYPESRLSFPRCRHAKKTVDALFKVNSAHQFQSRSRRTPAGDAFHTLSRGYTLDDQTNVAIRWWELSHKLPLMLNRLLPGPSIPTPNVLRSLAPPAAFAAIHDEARGGMFVETVEESMVEERWTPDPSILPFQGEGLQNNPDPLDSTMGSGQLGCYDLSAPLLSLHCEFRDDKLSDLYCDEPRKRMAVPSKLKEAFDRKVLGPQEMLAQKYFQAGLRAKDPVEDREHVSFRLSDLAACYNLSGLGPAEAVIPVLVLLDVPGITKLDVSGETIRVHLGRKTCVAQAQRRIPESKQSLWVRSTFGSILTFSSGSRAMRLHVEGLQEAILGQPNRALSNHLLDNALEDGRFFLEGNCPQREGTESRP</sequence>
<evidence type="ECO:0000313" key="3">
    <source>
        <dbReference type="Proteomes" id="UP000813385"/>
    </source>
</evidence>
<name>A0A8K0TDI9_9PEZI</name>
<dbReference type="AlphaFoldDB" id="A0A8K0TDI9"/>
<reference evidence="2" key="1">
    <citation type="journal article" date="2021" name="Nat. Commun.">
        <title>Genetic determinants of endophytism in the Arabidopsis root mycobiome.</title>
        <authorList>
            <person name="Mesny F."/>
            <person name="Miyauchi S."/>
            <person name="Thiergart T."/>
            <person name="Pickel B."/>
            <person name="Atanasova L."/>
            <person name="Karlsson M."/>
            <person name="Huettel B."/>
            <person name="Barry K.W."/>
            <person name="Haridas S."/>
            <person name="Chen C."/>
            <person name="Bauer D."/>
            <person name="Andreopoulos W."/>
            <person name="Pangilinan J."/>
            <person name="LaButti K."/>
            <person name="Riley R."/>
            <person name="Lipzen A."/>
            <person name="Clum A."/>
            <person name="Drula E."/>
            <person name="Henrissat B."/>
            <person name="Kohler A."/>
            <person name="Grigoriev I.V."/>
            <person name="Martin F.M."/>
            <person name="Hacquard S."/>
        </authorList>
    </citation>
    <scope>NUCLEOTIDE SEQUENCE</scope>
    <source>
        <strain evidence="2">MPI-CAGE-AT-0016</strain>
    </source>
</reference>
<evidence type="ECO:0000256" key="1">
    <source>
        <dbReference type="SAM" id="MobiDB-lite"/>
    </source>
</evidence>
<dbReference type="Proteomes" id="UP000813385">
    <property type="component" value="Unassembled WGS sequence"/>
</dbReference>
<evidence type="ECO:0000313" key="2">
    <source>
        <dbReference type="EMBL" id="KAH7354414.1"/>
    </source>
</evidence>